<organism evidence="1 2">
    <name type="scientific">Rangifer tarandus platyrhynchus</name>
    <name type="common">Svalbard reindeer</name>
    <dbReference type="NCBI Taxonomy" id="3082113"/>
    <lineage>
        <taxon>Eukaryota</taxon>
        <taxon>Metazoa</taxon>
        <taxon>Chordata</taxon>
        <taxon>Craniata</taxon>
        <taxon>Vertebrata</taxon>
        <taxon>Euteleostomi</taxon>
        <taxon>Mammalia</taxon>
        <taxon>Eutheria</taxon>
        <taxon>Laurasiatheria</taxon>
        <taxon>Artiodactyla</taxon>
        <taxon>Ruminantia</taxon>
        <taxon>Pecora</taxon>
        <taxon>Cervidae</taxon>
        <taxon>Odocoileinae</taxon>
        <taxon>Rangifer</taxon>
    </lineage>
</organism>
<sequence>MAARQRRGPSEAEPAHAQRGVPARDTRWRQRRWGGRGGGGKTGGRAERVTASPRVRCGQLLMQGIPWAPVHSTADQPILLRCAFLQAPPPTASAGPGDVGVHLAGEENPLMLALQTPEGERKRDLVQP</sequence>
<accession>A0AC59YAV5</accession>
<reference evidence="1" key="2">
    <citation type="submission" date="2025-03" db="EMBL/GenBank/DDBJ databases">
        <authorList>
            <consortium name="ELIXIR-Norway"/>
            <consortium name="Elixir Norway"/>
        </authorList>
    </citation>
    <scope>NUCLEOTIDE SEQUENCE</scope>
</reference>
<name>A0AC59YAV5_RANTA</name>
<evidence type="ECO:0000313" key="1">
    <source>
        <dbReference type="EMBL" id="CAM9520752.1"/>
    </source>
</evidence>
<gene>
    <name evidence="1" type="ORF">MRATA1EN22A_LOCUS3694</name>
</gene>
<evidence type="ECO:0000313" key="2">
    <source>
        <dbReference type="Proteomes" id="UP001162501"/>
    </source>
</evidence>
<proteinExistence type="predicted"/>
<reference evidence="1" key="1">
    <citation type="submission" date="2023-05" db="EMBL/GenBank/DDBJ databases">
        <authorList>
            <consortium name="ELIXIR-Norway"/>
        </authorList>
    </citation>
    <scope>NUCLEOTIDE SEQUENCE</scope>
</reference>
<dbReference type="Proteomes" id="UP001162501">
    <property type="component" value="Chromosome 11"/>
</dbReference>
<protein>
    <submittedName>
        <fullName evidence="1">Uncharacterized protein</fullName>
    </submittedName>
</protein>
<dbReference type="EMBL" id="OX596095">
    <property type="protein sequence ID" value="CAM9520752.1"/>
    <property type="molecule type" value="Genomic_DNA"/>
</dbReference>